<proteinExistence type="inferred from homology"/>
<organism evidence="7 8">
    <name type="scientific">Cohnella phaseoli</name>
    <dbReference type="NCBI Taxonomy" id="456490"/>
    <lineage>
        <taxon>Bacteria</taxon>
        <taxon>Bacillati</taxon>
        <taxon>Bacillota</taxon>
        <taxon>Bacilli</taxon>
        <taxon>Bacillales</taxon>
        <taxon>Paenibacillaceae</taxon>
        <taxon>Cohnella</taxon>
    </lineage>
</organism>
<dbReference type="Pfam" id="PF00107">
    <property type="entry name" value="ADH_zinc_N"/>
    <property type="match status" value="1"/>
</dbReference>
<feature type="domain" description="Alcohol dehydrogenase-like N-terminal" evidence="6">
    <location>
        <begin position="23"/>
        <end position="131"/>
    </location>
</feature>
<dbReference type="GO" id="GO:0016491">
    <property type="term" value="F:oxidoreductase activity"/>
    <property type="evidence" value="ECO:0007669"/>
    <property type="project" value="UniProtKB-KW"/>
</dbReference>
<dbReference type="SUPFAM" id="SSF51735">
    <property type="entry name" value="NAD(P)-binding Rossmann-fold domains"/>
    <property type="match status" value="1"/>
</dbReference>
<evidence type="ECO:0000259" key="6">
    <source>
        <dbReference type="Pfam" id="PF08240"/>
    </source>
</evidence>
<dbReference type="InterPro" id="IPR036291">
    <property type="entry name" value="NAD(P)-bd_dom_sf"/>
</dbReference>
<sequence length="335" mass="35062">MKALVYKQPGDVRIEEREIPAPKPGEALIRVAAAGLCGTDRHIADGSYRGAPGIVLGHELAGVVVEVGSGVRDLTVGTAVGVDPNLACRACERCRAGKPHLCANAQAVGVTRDGGLAPYVCVPAELLAPLPAGLSPVHAILGEPLSCVVHALDRAEIKPGGRAAVWGLGTAGIMMIQLLKALGQTRIVGVSHHEDHRRLALRAGATEVMTQEEARIGLEVDLAVEASGSPSAFGPAFDALAPGGTLLVYGVMNPEDTVALKPEAMFRKELRIVASYVGPSTLDRALSLLSAGTVDAELLLGDRLSLGEAREWVLKQGPRRKAKAHVIFEHEEAMP</sequence>
<evidence type="ECO:0000259" key="5">
    <source>
        <dbReference type="Pfam" id="PF00107"/>
    </source>
</evidence>
<dbReference type="AlphaFoldDB" id="A0A3D9IC23"/>
<comment type="similarity">
    <text evidence="4">Belongs to the zinc-containing alcohol dehydrogenase family.</text>
</comment>
<comment type="caution">
    <text evidence="7">The sequence shown here is derived from an EMBL/GenBank/DDBJ whole genome shotgun (WGS) entry which is preliminary data.</text>
</comment>
<dbReference type="EMBL" id="QRDZ01000033">
    <property type="protein sequence ID" value="RED58766.1"/>
    <property type="molecule type" value="Genomic_DNA"/>
</dbReference>
<feature type="domain" description="Alcohol dehydrogenase-like C-terminal" evidence="5">
    <location>
        <begin position="172"/>
        <end position="290"/>
    </location>
</feature>
<dbReference type="PROSITE" id="PS00059">
    <property type="entry name" value="ADH_ZINC"/>
    <property type="match status" value="1"/>
</dbReference>
<keyword evidence="2 4" id="KW-0862">Zinc</keyword>
<dbReference type="RefSeq" id="WP_116064515.1">
    <property type="nucleotide sequence ID" value="NZ_QRDZ01000033.1"/>
</dbReference>
<gene>
    <name evidence="7" type="ORF">DFP98_133116</name>
</gene>
<dbReference type="Pfam" id="PF08240">
    <property type="entry name" value="ADH_N"/>
    <property type="match status" value="1"/>
</dbReference>
<dbReference type="PANTHER" id="PTHR43401">
    <property type="entry name" value="L-THREONINE 3-DEHYDROGENASE"/>
    <property type="match status" value="1"/>
</dbReference>
<reference evidence="7 8" key="1">
    <citation type="submission" date="2018-07" db="EMBL/GenBank/DDBJ databases">
        <title>Genomic Encyclopedia of Type Strains, Phase III (KMG-III): the genomes of soil and plant-associated and newly described type strains.</title>
        <authorList>
            <person name="Whitman W."/>
        </authorList>
    </citation>
    <scope>NUCLEOTIDE SEQUENCE [LARGE SCALE GENOMIC DNA]</scope>
    <source>
        <strain evidence="7 8">CECT 7287</strain>
    </source>
</reference>
<accession>A0A3D9IC23</accession>
<evidence type="ECO:0000256" key="4">
    <source>
        <dbReference type="RuleBase" id="RU361277"/>
    </source>
</evidence>
<dbReference type="Gene3D" id="3.40.50.720">
    <property type="entry name" value="NAD(P)-binding Rossmann-like Domain"/>
    <property type="match status" value="1"/>
</dbReference>
<keyword evidence="8" id="KW-1185">Reference proteome</keyword>
<name>A0A3D9IC23_9BACL</name>
<dbReference type="InterPro" id="IPR050129">
    <property type="entry name" value="Zn_alcohol_dh"/>
</dbReference>
<evidence type="ECO:0000256" key="2">
    <source>
        <dbReference type="ARBA" id="ARBA00022833"/>
    </source>
</evidence>
<dbReference type="InterPro" id="IPR002328">
    <property type="entry name" value="ADH_Zn_CS"/>
</dbReference>
<evidence type="ECO:0000256" key="1">
    <source>
        <dbReference type="ARBA" id="ARBA00022723"/>
    </source>
</evidence>
<dbReference type="Gene3D" id="3.90.180.10">
    <property type="entry name" value="Medium-chain alcohol dehydrogenases, catalytic domain"/>
    <property type="match status" value="1"/>
</dbReference>
<dbReference type="InterPro" id="IPR013149">
    <property type="entry name" value="ADH-like_C"/>
</dbReference>
<evidence type="ECO:0000313" key="8">
    <source>
        <dbReference type="Proteomes" id="UP000256977"/>
    </source>
</evidence>
<protein>
    <submittedName>
        <fullName evidence="7">Threonine dehydrogenase-like Zn-dependent dehydrogenase</fullName>
    </submittedName>
</protein>
<dbReference type="InterPro" id="IPR013154">
    <property type="entry name" value="ADH-like_N"/>
</dbReference>
<dbReference type="GO" id="GO:0008270">
    <property type="term" value="F:zinc ion binding"/>
    <property type="evidence" value="ECO:0007669"/>
    <property type="project" value="InterPro"/>
</dbReference>
<dbReference type="OrthoDB" id="9777057at2"/>
<keyword evidence="3" id="KW-0560">Oxidoreductase</keyword>
<evidence type="ECO:0000313" key="7">
    <source>
        <dbReference type="EMBL" id="RED58766.1"/>
    </source>
</evidence>
<comment type="cofactor">
    <cofactor evidence="4">
        <name>Zn(2+)</name>
        <dbReference type="ChEBI" id="CHEBI:29105"/>
    </cofactor>
</comment>
<dbReference type="InterPro" id="IPR011032">
    <property type="entry name" value="GroES-like_sf"/>
</dbReference>
<evidence type="ECO:0000256" key="3">
    <source>
        <dbReference type="ARBA" id="ARBA00023002"/>
    </source>
</evidence>
<keyword evidence="1 4" id="KW-0479">Metal-binding</keyword>
<dbReference type="SUPFAM" id="SSF50129">
    <property type="entry name" value="GroES-like"/>
    <property type="match status" value="1"/>
</dbReference>
<dbReference type="Proteomes" id="UP000256977">
    <property type="component" value="Unassembled WGS sequence"/>
</dbReference>
<dbReference type="PANTHER" id="PTHR43401:SF2">
    <property type="entry name" value="L-THREONINE 3-DEHYDROGENASE"/>
    <property type="match status" value="1"/>
</dbReference>